<dbReference type="Proteomes" id="UP000520814">
    <property type="component" value="Unassembled WGS sequence"/>
</dbReference>
<dbReference type="Pfam" id="PF00905">
    <property type="entry name" value="Transpeptidase"/>
    <property type="match status" value="1"/>
</dbReference>
<dbReference type="InterPro" id="IPR050515">
    <property type="entry name" value="Beta-lactam/transpept"/>
</dbReference>
<evidence type="ECO:0000313" key="8">
    <source>
        <dbReference type="Proteomes" id="UP000520814"/>
    </source>
</evidence>
<dbReference type="InterPro" id="IPR005311">
    <property type="entry name" value="PBP_dimer"/>
</dbReference>
<feature type="region of interest" description="Disordered" evidence="4">
    <location>
        <begin position="628"/>
        <end position="652"/>
    </location>
</feature>
<sequence length="652" mass="71526">MAVRRAHRFRRETPEEFEGRTGPRLLEVGLVLGAVHLLLLGRLAYVQLIRHDELKKESLTRWRAPRTLTPTRGMIYDRNGALLVQNEPGFSVVVNPNRWCVHNSTNPKAHDSREERRAHVLRVLGSSLSPEDLAWIQGLDLSAYNPDHPFATRQVAEWISPETVEKLRQTTVNLAPPIPDDIKKKKGALAQPRAELPGVSYPPATRRRALNGTLAAHVLGFTESTGERAWRGVELSQNAILAGQPGKVTYEFDKLGMIQGTEQVRQKLVQGSHLYLTLDAELQHDAEQALGKALKQHRAEAGAVIVLDAHNGDVLAMASAPLYNTNAARTPVPGTKIDLKPRINWALERIYEPGSTLKAMTIAAALEEHEVTPETTFFCKGERKLGKDTIHCAAHGEFQHGHGTQNLKGVLSHSCNVATAEYGMRLGPQKLHRYLQDFGVGERTKVGLPAEEKGVLHDPAKKAWQPIDVATISFGQGVTLTPLQLAAAYTVFVDGRYHAPRLVAGVRSPETGLLQPRAVVPGRRVLSEETAAQMREMLGGVIDIGTGQPAQLDGYSAGGKTGTAQMAKDKSRGYSKRFVASFVGLAPLKDPQFVILTMIRDPKGPEHFGGSVAGPIFKEIAERALLLRRTPNDRPFASKDKDKKRKVSTAEA</sequence>
<protein>
    <submittedName>
        <fullName evidence="7">Cell division protein FtsI/penicillin-binding protein 2</fullName>
    </submittedName>
</protein>
<evidence type="ECO:0000256" key="4">
    <source>
        <dbReference type="SAM" id="MobiDB-lite"/>
    </source>
</evidence>
<feature type="domain" description="Penicillin-binding protein dimerisation" evidence="6">
    <location>
        <begin position="68"/>
        <end position="261"/>
    </location>
</feature>
<dbReference type="Gene3D" id="3.90.1310.10">
    <property type="entry name" value="Penicillin-binding protein 2a (Domain 2)"/>
    <property type="match status" value="1"/>
</dbReference>
<keyword evidence="7" id="KW-0132">Cell division</keyword>
<dbReference type="Pfam" id="PF03717">
    <property type="entry name" value="PBP_dimer"/>
    <property type="match status" value="1"/>
</dbReference>
<dbReference type="Gene3D" id="3.40.710.10">
    <property type="entry name" value="DD-peptidase/beta-lactamase superfamily"/>
    <property type="match status" value="1"/>
</dbReference>
<comment type="similarity">
    <text evidence="2">Belongs to the transpeptidase family.</text>
</comment>
<dbReference type="GO" id="GO:0008658">
    <property type="term" value="F:penicillin binding"/>
    <property type="evidence" value="ECO:0007669"/>
    <property type="project" value="InterPro"/>
</dbReference>
<dbReference type="GO" id="GO:0005886">
    <property type="term" value="C:plasma membrane"/>
    <property type="evidence" value="ECO:0007669"/>
    <property type="project" value="TreeGrafter"/>
</dbReference>
<comment type="caution">
    <text evidence="7">The sequence shown here is derived from an EMBL/GenBank/DDBJ whole genome shotgun (WGS) entry which is preliminary data.</text>
</comment>
<proteinExistence type="inferred from homology"/>
<evidence type="ECO:0000256" key="3">
    <source>
        <dbReference type="ARBA" id="ARBA00023136"/>
    </source>
</evidence>
<name>A0A7W9SN94_ARMRO</name>
<feature type="compositionally biased region" description="Basic residues" evidence="4">
    <location>
        <begin position="642"/>
        <end position="652"/>
    </location>
</feature>
<dbReference type="RefSeq" id="WP_184193326.1">
    <property type="nucleotide sequence ID" value="NZ_JACHGW010000001.1"/>
</dbReference>
<dbReference type="EMBL" id="JACHGW010000001">
    <property type="protein sequence ID" value="MBB6049731.1"/>
    <property type="molecule type" value="Genomic_DNA"/>
</dbReference>
<keyword evidence="7" id="KW-0131">Cell cycle</keyword>
<dbReference type="GO" id="GO:0071555">
    <property type="term" value="P:cell wall organization"/>
    <property type="evidence" value="ECO:0007669"/>
    <property type="project" value="TreeGrafter"/>
</dbReference>
<dbReference type="PANTHER" id="PTHR30627">
    <property type="entry name" value="PEPTIDOGLYCAN D,D-TRANSPEPTIDASE"/>
    <property type="match status" value="1"/>
</dbReference>
<evidence type="ECO:0000256" key="1">
    <source>
        <dbReference type="ARBA" id="ARBA00004370"/>
    </source>
</evidence>
<dbReference type="SUPFAM" id="SSF56519">
    <property type="entry name" value="Penicillin binding protein dimerisation domain"/>
    <property type="match status" value="1"/>
</dbReference>
<dbReference type="GO" id="GO:0051301">
    <property type="term" value="P:cell division"/>
    <property type="evidence" value="ECO:0007669"/>
    <property type="project" value="UniProtKB-KW"/>
</dbReference>
<gene>
    <name evidence="7" type="ORF">HNQ39_001493</name>
</gene>
<evidence type="ECO:0000313" key="7">
    <source>
        <dbReference type="EMBL" id="MBB6049731.1"/>
    </source>
</evidence>
<reference evidence="7 8" key="1">
    <citation type="submission" date="2020-08" db="EMBL/GenBank/DDBJ databases">
        <title>Genomic Encyclopedia of Type Strains, Phase IV (KMG-IV): sequencing the most valuable type-strain genomes for metagenomic binning, comparative biology and taxonomic classification.</title>
        <authorList>
            <person name="Goeker M."/>
        </authorList>
    </citation>
    <scope>NUCLEOTIDE SEQUENCE [LARGE SCALE GENOMIC DNA]</scope>
    <source>
        <strain evidence="7 8">DSM 23562</strain>
    </source>
</reference>
<dbReference type="InterPro" id="IPR036138">
    <property type="entry name" value="PBP_dimer_sf"/>
</dbReference>
<feature type="compositionally biased region" description="Basic and acidic residues" evidence="4">
    <location>
        <begin position="630"/>
        <end position="641"/>
    </location>
</feature>
<dbReference type="SUPFAM" id="SSF56601">
    <property type="entry name" value="beta-lactamase/transpeptidase-like"/>
    <property type="match status" value="1"/>
</dbReference>
<evidence type="ECO:0000259" key="6">
    <source>
        <dbReference type="Pfam" id="PF03717"/>
    </source>
</evidence>
<keyword evidence="8" id="KW-1185">Reference proteome</keyword>
<dbReference type="Gene3D" id="3.30.450.330">
    <property type="match status" value="1"/>
</dbReference>
<dbReference type="InterPro" id="IPR012338">
    <property type="entry name" value="Beta-lactam/transpept-like"/>
</dbReference>
<keyword evidence="3" id="KW-0472">Membrane</keyword>
<organism evidence="7 8">
    <name type="scientific">Armatimonas rosea</name>
    <dbReference type="NCBI Taxonomy" id="685828"/>
    <lineage>
        <taxon>Bacteria</taxon>
        <taxon>Bacillati</taxon>
        <taxon>Armatimonadota</taxon>
        <taxon>Armatimonadia</taxon>
        <taxon>Armatimonadales</taxon>
        <taxon>Armatimonadaceae</taxon>
        <taxon>Armatimonas</taxon>
    </lineage>
</organism>
<comment type="subcellular location">
    <subcellularLocation>
        <location evidence="1">Membrane</location>
    </subcellularLocation>
</comment>
<evidence type="ECO:0000259" key="5">
    <source>
        <dbReference type="Pfam" id="PF00905"/>
    </source>
</evidence>
<accession>A0A7W9SN94</accession>
<feature type="domain" description="Penicillin-binding protein transpeptidase" evidence="5">
    <location>
        <begin position="302"/>
        <end position="621"/>
    </location>
</feature>
<dbReference type="AlphaFoldDB" id="A0A7W9SN94"/>
<evidence type="ECO:0000256" key="2">
    <source>
        <dbReference type="ARBA" id="ARBA00007171"/>
    </source>
</evidence>
<dbReference type="InterPro" id="IPR001460">
    <property type="entry name" value="PCN-bd_Tpept"/>
</dbReference>
<dbReference type="PANTHER" id="PTHR30627:SF1">
    <property type="entry name" value="PEPTIDOGLYCAN D,D-TRANSPEPTIDASE FTSI"/>
    <property type="match status" value="1"/>
</dbReference>